<evidence type="ECO:0000259" key="9">
    <source>
        <dbReference type="Pfam" id="PF00955"/>
    </source>
</evidence>
<reference evidence="11" key="1">
    <citation type="submission" date="2023-07" db="EMBL/GenBank/DDBJ databases">
        <title>A draft genome of Kazachstania heterogenica Y-27499.</title>
        <authorList>
            <person name="Donic C."/>
            <person name="Kralova J.S."/>
            <person name="Fidel L."/>
            <person name="Ben-Dor S."/>
            <person name="Jung S."/>
        </authorList>
    </citation>
    <scope>NUCLEOTIDE SEQUENCE [LARGE SCALE GENOMIC DNA]</scope>
    <source>
        <strain evidence="11">Y27499</strain>
    </source>
</reference>
<keyword evidence="11" id="KW-1185">Reference proteome</keyword>
<feature type="transmembrane region" description="Helical" evidence="8">
    <location>
        <begin position="245"/>
        <end position="266"/>
    </location>
</feature>
<evidence type="ECO:0000313" key="11">
    <source>
        <dbReference type="Proteomes" id="UP001306508"/>
    </source>
</evidence>
<feature type="transmembrane region" description="Helical" evidence="8">
    <location>
        <begin position="462"/>
        <end position="486"/>
    </location>
</feature>
<dbReference type="PANTHER" id="PTHR11453">
    <property type="entry name" value="ANION EXCHANGE PROTEIN"/>
    <property type="match status" value="1"/>
</dbReference>
<evidence type="ECO:0000256" key="7">
    <source>
        <dbReference type="SAM" id="MobiDB-lite"/>
    </source>
</evidence>
<dbReference type="GO" id="GO:0050801">
    <property type="term" value="P:monoatomic ion homeostasis"/>
    <property type="evidence" value="ECO:0007669"/>
    <property type="project" value="TreeGrafter"/>
</dbReference>
<evidence type="ECO:0000313" key="10">
    <source>
        <dbReference type="EMBL" id="KAK5774172.1"/>
    </source>
</evidence>
<comment type="subcellular location">
    <subcellularLocation>
        <location evidence="1">Vacuole membrane</location>
        <topology evidence="1">Multi-pass membrane protein</topology>
    </subcellularLocation>
</comment>
<evidence type="ECO:0000256" key="5">
    <source>
        <dbReference type="ARBA" id="ARBA00022989"/>
    </source>
</evidence>
<feature type="domain" description="Bicarbonate transporter-like transmembrane" evidence="9">
    <location>
        <begin position="71"/>
        <end position="242"/>
    </location>
</feature>
<name>A0AAN7WM82_9SACH</name>
<gene>
    <name evidence="10" type="ORF">RI543_004459</name>
</gene>
<dbReference type="AlphaFoldDB" id="A0AAN7WM82"/>
<dbReference type="Proteomes" id="UP001306508">
    <property type="component" value="Unassembled WGS sequence"/>
</dbReference>
<evidence type="ECO:0000256" key="1">
    <source>
        <dbReference type="ARBA" id="ARBA00004128"/>
    </source>
</evidence>
<evidence type="ECO:0000256" key="4">
    <source>
        <dbReference type="ARBA" id="ARBA00022692"/>
    </source>
</evidence>
<accession>A0AAN7WM82</accession>
<feature type="compositionally biased region" description="Polar residues" evidence="7">
    <location>
        <begin position="649"/>
        <end position="670"/>
    </location>
</feature>
<dbReference type="FunFam" id="1.10.287.570:FF:000003">
    <property type="entry name" value="Anion exchange family protein"/>
    <property type="match status" value="1"/>
</dbReference>
<evidence type="ECO:0000256" key="3">
    <source>
        <dbReference type="ARBA" id="ARBA00022554"/>
    </source>
</evidence>
<evidence type="ECO:0000256" key="6">
    <source>
        <dbReference type="ARBA" id="ARBA00023136"/>
    </source>
</evidence>
<feature type="transmembrane region" description="Helical" evidence="8">
    <location>
        <begin position="343"/>
        <end position="360"/>
    </location>
</feature>
<feature type="transmembrane region" description="Helical" evidence="8">
    <location>
        <begin position="531"/>
        <end position="551"/>
    </location>
</feature>
<dbReference type="GO" id="GO:0005452">
    <property type="term" value="F:solute:inorganic anion antiporter activity"/>
    <property type="evidence" value="ECO:0007669"/>
    <property type="project" value="InterPro"/>
</dbReference>
<dbReference type="GO" id="GO:0005774">
    <property type="term" value="C:vacuolar membrane"/>
    <property type="evidence" value="ECO:0007669"/>
    <property type="project" value="UniProtKB-SubCell"/>
</dbReference>
<evidence type="ECO:0000256" key="2">
    <source>
        <dbReference type="ARBA" id="ARBA00010993"/>
    </source>
</evidence>
<dbReference type="Pfam" id="PF00955">
    <property type="entry name" value="HCO3_cotransp"/>
    <property type="match status" value="2"/>
</dbReference>
<sequence length="670" mass="75588">MSEIQSIDISDLSHDPGSLRHRETSIAHELISYESNVDELTDSIVLNNDTSELKMAPEYKHWIHRIPRVGKGIYVDLCDRLPYYKQDWLDAWDYRIIPSLLETYFNNLLPAIAFAQDMFDRTDNSYGVNEILLSSALGGIVFGILSGQPLCIVGVTGPISIFHYTVYDIIKPLNTNYFGFMFWVDLWAFILHLILALTNMVSLLQYVTTFPCDIFGLFINIVYIEKGIQTLIRQFHTEDTSYNEHLISGFASVMVALLMSIFGLFFKEFYKFNYLPHKLRKFISDYSTALSVVFWSGFVHFGGYLNDVKFQFLPITKSFFPTTDMGRASKTWLAYKTISTKNIFIALPFGIILTILFYFDHNVSSLMAQKAQYRLTKPSSFHYDFLLLGVTTVVAGALGIPPPNGLIPQAPLHTESLLVLDENNHVVRCVEQRVTNTVQGLLMIATMARPFLICLGKIPQTVLAGLFFIMGIQGLIDNAIISRILWLFLDPTIKSNETSPNPISKVPLRSLLIFIAFSLAGFIGEFAITNTIAAIGFPLVLLLTVIISFLFPKIFTEEELEILDPPVAQRFTIKNLLFENLCNDSSSIMEEKDFTSYDIHNSPFGYHSSCADKENDSNTTIHSTVHSTHSKHNFFTNTISAASISNNNPHSESVSPIPKSQANISIHNLE</sequence>
<feature type="region of interest" description="Disordered" evidence="7">
    <location>
        <begin position="646"/>
        <end position="670"/>
    </location>
</feature>
<keyword evidence="4 8" id="KW-0812">Transmembrane</keyword>
<dbReference type="EMBL" id="JAWIZZ010000055">
    <property type="protein sequence ID" value="KAK5774172.1"/>
    <property type="molecule type" value="Genomic_DNA"/>
</dbReference>
<dbReference type="GO" id="GO:0006820">
    <property type="term" value="P:monoatomic anion transport"/>
    <property type="evidence" value="ECO:0007669"/>
    <property type="project" value="InterPro"/>
</dbReference>
<dbReference type="GO" id="GO:0080139">
    <property type="term" value="F:borate efflux transmembrane transporter activity"/>
    <property type="evidence" value="ECO:0007669"/>
    <property type="project" value="TreeGrafter"/>
</dbReference>
<comment type="similarity">
    <text evidence="2">Belongs to the anion exchanger (TC 2.A.31) family.</text>
</comment>
<feature type="transmembrane region" description="Helical" evidence="8">
    <location>
        <begin position="381"/>
        <end position="400"/>
    </location>
</feature>
<evidence type="ECO:0000256" key="8">
    <source>
        <dbReference type="SAM" id="Phobius"/>
    </source>
</evidence>
<feature type="transmembrane region" description="Helical" evidence="8">
    <location>
        <begin position="203"/>
        <end position="225"/>
    </location>
</feature>
<feature type="transmembrane region" description="Helical" evidence="8">
    <location>
        <begin position="131"/>
        <end position="157"/>
    </location>
</feature>
<proteinExistence type="inferred from homology"/>
<dbReference type="InterPro" id="IPR011531">
    <property type="entry name" value="HCO3_transpt-like_TM_dom"/>
</dbReference>
<keyword evidence="3" id="KW-0926">Vacuole</keyword>
<feature type="transmembrane region" description="Helical" evidence="8">
    <location>
        <begin position="286"/>
        <end position="305"/>
    </location>
</feature>
<comment type="caution">
    <text evidence="10">The sequence shown here is derived from an EMBL/GenBank/DDBJ whole genome shotgun (WGS) entry which is preliminary data.</text>
</comment>
<dbReference type="GO" id="GO:0005886">
    <property type="term" value="C:plasma membrane"/>
    <property type="evidence" value="ECO:0007669"/>
    <property type="project" value="TreeGrafter"/>
</dbReference>
<keyword evidence="5 8" id="KW-1133">Transmembrane helix</keyword>
<dbReference type="InterPro" id="IPR003020">
    <property type="entry name" value="HCO3_transpt_euk"/>
</dbReference>
<keyword evidence="6 8" id="KW-0472">Membrane</keyword>
<feature type="transmembrane region" description="Helical" evidence="8">
    <location>
        <begin position="506"/>
        <end position="524"/>
    </location>
</feature>
<feature type="transmembrane region" description="Helical" evidence="8">
    <location>
        <begin position="177"/>
        <end position="196"/>
    </location>
</feature>
<dbReference type="PANTHER" id="PTHR11453:SF82">
    <property type="entry name" value="BORON TRANSPORTER 1"/>
    <property type="match status" value="1"/>
</dbReference>
<dbReference type="Gene3D" id="1.10.287.570">
    <property type="entry name" value="Helical hairpin bin"/>
    <property type="match status" value="1"/>
</dbReference>
<protein>
    <recommendedName>
        <fullName evidence="9">Bicarbonate transporter-like transmembrane domain-containing protein</fullName>
    </recommendedName>
</protein>
<dbReference type="GO" id="GO:0000324">
    <property type="term" value="C:fungal-type vacuole"/>
    <property type="evidence" value="ECO:0007669"/>
    <property type="project" value="TreeGrafter"/>
</dbReference>
<feature type="domain" description="Bicarbonate transporter-like transmembrane" evidence="9">
    <location>
        <begin position="251"/>
        <end position="564"/>
    </location>
</feature>
<organism evidence="10 11">
    <name type="scientific">Arxiozyma heterogenica</name>
    <dbReference type="NCBI Taxonomy" id="278026"/>
    <lineage>
        <taxon>Eukaryota</taxon>
        <taxon>Fungi</taxon>
        <taxon>Dikarya</taxon>
        <taxon>Ascomycota</taxon>
        <taxon>Saccharomycotina</taxon>
        <taxon>Saccharomycetes</taxon>
        <taxon>Saccharomycetales</taxon>
        <taxon>Saccharomycetaceae</taxon>
        <taxon>Arxiozyma</taxon>
    </lineage>
</organism>